<dbReference type="STRING" id="1353528.DT23_17495"/>
<dbReference type="InterPro" id="IPR003765">
    <property type="entry name" value="NO3_reductase_chaperone_NarJ"/>
</dbReference>
<dbReference type="Gene3D" id="1.10.3480.10">
    <property type="entry name" value="TorD-like"/>
    <property type="match status" value="1"/>
</dbReference>
<keyword evidence="1" id="KW-0534">Nitrate assimilation</keyword>
<evidence type="ECO:0000313" key="3">
    <source>
        <dbReference type="Proteomes" id="UP000027471"/>
    </source>
</evidence>
<dbReference type="GO" id="GO:0051082">
    <property type="term" value="F:unfolded protein binding"/>
    <property type="evidence" value="ECO:0007669"/>
    <property type="project" value="InterPro"/>
</dbReference>
<dbReference type="EMBL" id="AUNB01000046">
    <property type="protein sequence ID" value="KEO56867.1"/>
    <property type="molecule type" value="Genomic_DNA"/>
</dbReference>
<dbReference type="GO" id="GO:0042128">
    <property type="term" value="P:nitrate assimilation"/>
    <property type="evidence" value="ECO:0007669"/>
    <property type="project" value="UniProtKB-KW"/>
</dbReference>
<gene>
    <name evidence="2" type="ORF">DT23_17495</name>
</gene>
<protein>
    <recommendedName>
        <fullName evidence="4">Nitrate reductase</fullName>
    </recommendedName>
</protein>
<name>A0A074K5K8_9RHOB</name>
<dbReference type="PANTHER" id="PTHR43680">
    <property type="entry name" value="NITRATE REDUCTASE MOLYBDENUM COFACTOR ASSEMBLY CHAPERONE"/>
    <property type="match status" value="1"/>
</dbReference>
<evidence type="ECO:0000313" key="2">
    <source>
        <dbReference type="EMBL" id="KEO56867.1"/>
    </source>
</evidence>
<dbReference type="InterPro" id="IPR036411">
    <property type="entry name" value="TorD-like_sf"/>
</dbReference>
<proteinExistence type="predicted"/>
<dbReference type="PANTHER" id="PTHR43680:SF2">
    <property type="entry name" value="NITRATE REDUCTASE MOLYBDENUM COFACTOR ASSEMBLY CHAPERONE NARJ"/>
    <property type="match status" value="1"/>
</dbReference>
<dbReference type="OrthoDB" id="8478585at2"/>
<evidence type="ECO:0008006" key="4">
    <source>
        <dbReference type="Google" id="ProtNLM"/>
    </source>
</evidence>
<sequence>MEAALQDRTLKALSLLLCYPSAELQQAMPEIGGVLASETRLTALARRDLRPLVEALGTSDLFDLQELYVMLFDRSKSLSLTLFEHVHGESRDRGGAMVDLLETYRAAGFEPATTDLPDHLPVLLEFLATRPPGEAREMLADAAHILAALGKRLARRESHYSAVFEALVQIAGATADAEAVAEILARPDTDPTDLEALDKIWEETEVTFGPDPNAGCPQVRDILAQMDTPKPRPSDTAAE</sequence>
<dbReference type="Pfam" id="PF02613">
    <property type="entry name" value="Nitrate_red_del"/>
    <property type="match status" value="1"/>
</dbReference>
<dbReference type="InterPro" id="IPR020945">
    <property type="entry name" value="DMSO/NO3_reduct_chaperone"/>
</dbReference>
<dbReference type="Proteomes" id="UP000027471">
    <property type="component" value="Unassembled WGS sequence"/>
</dbReference>
<comment type="caution">
    <text evidence="2">The sequence shown here is derived from an EMBL/GenBank/DDBJ whole genome shotgun (WGS) entry which is preliminary data.</text>
</comment>
<organism evidence="2 3">
    <name type="scientific">Thioclava indica</name>
    <dbReference type="NCBI Taxonomy" id="1353528"/>
    <lineage>
        <taxon>Bacteria</taxon>
        <taxon>Pseudomonadati</taxon>
        <taxon>Pseudomonadota</taxon>
        <taxon>Alphaproteobacteria</taxon>
        <taxon>Rhodobacterales</taxon>
        <taxon>Paracoccaceae</taxon>
        <taxon>Thioclava</taxon>
    </lineage>
</organism>
<dbReference type="GO" id="GO:0051131">
    <property type="term" value="P:chaperone-mediated protein complex assembly"/>
    <property type="evidence" value="ECO:0007669"/>
    <property type="project" value="InterPro"/>
</dbReference>
<dbReference type="NCBIfam" id="TIGR00684">
    <property type="entry name" value="narJ"/>
    <property type="match status" value="1"/>
</dbReference>
<dbReference type="eggNOG" id="COG2180">
    <property type="taxonomic scope" value="Bacteria"/>
</dbReference>
<evidence type="ECO:0000256" key="1">
    <source>
        <dbReference type="ARBA" id="ARBA00023063"/>
    </source>
</evidence>
<reference evidence="2 3" key="1">
    <citation type="journal article" date="2015" name="Antonie Van Leeuwenhoek">
        <title>Thioclava indica sp. nov., isolated from surface seawater of the Indian Ocean.</title>
        <authorList>
            <person name="Liu Y."/>
            <person name="Lai Q."/>
            <person name="Du J."/>
            <person name="Xu H."/>
            <person name="Jiang L."/>
            <person name="Shao Z."/>
        </authorList>
    </citation>
    <scope>NUCLEOTIDE SEQUENCE [LARGE SCALE GENOMIC DNA]</scope>
    <source>
        <strain evidence="2 3">DT23-4</strain>
    </source>
</reference>
<dbReference type="RefSeq" id="WP_038132052.1">
    <property type="nucleotide sequence ID" value="NZ_AUNB01000046.1"/>
</dbReference>
<keyword evidence="3" id="KW-1185">Reference proteome</keyword>
<dbReference type="GO" id="GO:0016530">
    <property type="term" value="F:metallochaperone activity"/>
    <property type="evidence" value="ECO:0007669"/>
    <property type="project" value="TreeGrafter"/>
</dbReference>
<accession>A0A074K5K8</accession>
<dbReference type="SUPFAM" id="SSF89155">
    <property type="entry name" value="TorD-like"/>
    <property type="match status" value="1"/>
</dbReference>
<dbReference type="AlphaFoldDB" id="A0A074K5K8"/>